<dbReference type="InterPro" id="IPR017853">
    <property type="entry name" value="GH"/>
</dbReference>
<dbReference type="GO" id="GO:0005992">
    <property type="term" value="P:trehalose biosynthetic process"/>
    <property type="evidence" value="ECO:0007669"/>
    <property type="project" value="TreeGrafter"/>
</dbReference>
<dbReference type="PANTHER" id="PTHR10357:SF216">
    <property type="entry name" value="MALTOOLIGOSYL TREHALOSE SYNTHASE-RELATED"/>
    <property type="match status" value="1"/>
</dbReference>
<accession>A0A1V3WK33</accession>
<evidence type="ECO:0000313" key="3">
    <source>
        <dbReference type="EMBL" id="OOK66631.1"/>
    </source>
</evidence>
<organism evidence="3 4">
    <name type="scientific">Mycobacterium kansasii</name>
    <dbReference type="NCBI Taxonomy" id="1768"/>
    <lineage>
        <taxon>Bacteria</taxon>
        <taxon>Bacillati</taxon>
        <taxon>Actinomycetota</taxon>
        <taxon>Actinomycetes</taxon>
        <taxon>Mycobacteriales</taxon>
        <taxon>Mycobacteriaceae</taxon>
        <taxon>Mycobacterium</taxon>
    </lineage>
</organism>
<keyword evidence="1" id="KW-0413">Isomerase</keyword>
<evidence type="ECO:0000256" key="1">
    <source>
        <dbReference type="ARBA" id="ARBA00023235"/>
    </source>
</evidence>
<feature type="domain" description="Glycosyl hydrolase family 13 catalytic" evidence="2">
    <location>
        <begin position="26"/>
        <end position="77"/>
    </location>
</feature>
<dbReference type="Gene3D" id="3.20.20.80">
    <property type="entry name" value="Glycosidases"/>
    <property type="match status" value="1"/>
</dbReference>
<evidence type="ECO:0000259" key="2">
    <source>
        <dbReference type="Pfam" id="PF00128"/>
    </source>
</evidence>
<dbReference type="AlphaFoldDB" id="A0A1V3WK33"/>
<dbReference type="SUPFAM" id="SSF51445">
    <property type="entry name" value="(Trans)glycosidases"/>
    <property type="match status" value="1"/>
</dbReference>
<proteinExistence type="predicted"/>
<sequence length="88" mass="9010">MSSYRLQLRGCSSGFAFTFADAENLLDYFDDLGVSHLYLSPIMTAAAGSSHGYDVTDPTAVSAELGGADGLARLSAAAGPAASVWSST</sequence>
<gene>
    <name evidence="3" type="ORF">BZL30_8197</name>
</gene>
<dbReference type="Proteomes" id="UP000189229">
    <property type="component" value="Unassembled WGS sequence"/>
</dbReference>
<protein>
    <submittedName>
        <fullName evidence="3">Alpha amylase, catalytic domain protein</fullName>
    </submittedName>
</protein>
<comment type="caution">
    <text evidence="3">The sequence shown here is derived from an EMBL/GenBank/DDBJ whole genome shotgun (WGS) entry which is preliminary data.</text>
</comment>
<reference evidence="3 4" key="1">
    <citation type="submission" date="2017-02" db="EMBL/GenBank/DDBJ databases">
        <title>Complete genome sequences of Mycobacterium kansasii strains isolated from rhesus macaques.</title>
        <authorList>
            <person name="Panda A."/>
            <person name="Nagaraj S."/>
            <person name="Zhao X."/>
            <person name="Tettelin H."/>
            <person name="Detolla L.J."/>
        </authorList>
    </citation>
    <scope>NUCLEOTIDE SEQUENCE [LARGE SCALE GENOMIC DNA]</scope>
    <source>
        <strain evidence="3 4">11-3813</strain>
    </source>
</reference>
<dbReference type="GO" id="GO:0030980">
    <property type="term" value="P:alpha-glucan catabolic process"/>
    <property type="evidence" value="ECO:0007669"/>
    <property type="project" value="TreeGrafter"/>
</dbReference>
<evidence type="ECO:0000313" key="4">
    <source>
        <dbReference type="Proteomes" id="UP000189229"/>
    </source>
</evidence>
<name>A0A1V3WK33_MYCKA</name>
<dbReference type="GO" id="GO:0047470">
    <property type="term" value="F:(1,4)-alpha-D-glucan 1-alpha-D-glucosylmutase activity"/>
    <property type="evidence" value="ECO:0007669"/>
    <property type="project" value="TreeGrafter"/>
</dbReference>
<dbReference type="InterPro" id="IPR006047">
    <property type="entry name" value="GH13_cat_dom"/>
</dbReference>
<dbReference type="PANTHER" id="PTHR10357">
    <property type="entry name" value="ALPHA-AMYLASE FAMILY MEMBER"/>
    <property type="match status" value="1"/>
</dbReference>
<dbReference type="EMBL" id="MVBM01000009">
    <property type="protein sequence ID" value="OOK66631.1"/>
    <property type="molecule type" value="Genomic_DNA"/>
</dbReference>
<dbReference type="Pfam" id="PF00128">
    <property type="entry name" value="Alpha-amylase"/>
    <property type="match status" value="1"/>
</dbReference>